<reference evidence="4 5" key="1">
    <citation type="submission" date="2024-10" db="EMBL/GenBank/DDBJ databases">
        <authorList>
            <person name="Riesco R."/>
        </authorList>
    </citation>
    <scope>NUCLEOTIDE SEQUENCE [LARGE SCALE GENOMIC DNA]</scope>
    <source>
        <strain evidence="3 4">NCIMB 15448</strain>
        <strain evidence="2 5">NCIMB 15450</strain>
    </source>
</reference>
<dbReference type="Proteomes" id="UP001609219">
    <property type="component" value="Unassembled WGS sequence"/>
</dbReference>
<feature type="domain" description="HD" evidence="1">
    <location>
        <begin position="28"/>
        <end position="93"/>
    </location>
</feature>
<dbReference type="InterPro" id="IPR052567">
    <property type="entry name" value="OP_Dioxygenase"/>
</dbReference>
<organism evidence="2 5">
    <name type="scientific">Antrihabitans spumae</name>
    <dbReference type="NCBI Taxonomy" id="3373370"/>
    <lineage>
        <taxon>Bacteria</taxon>
        <taxon>Bacillati</taxon>
        <taxon>Actinomycetota</taxon>
        <taxon>Actinomycetes</taxon>
        <taxon>Mycobacteriales</taxon>
        <taxon>Nocardiaceae</taxon>
        <taxon>Antrihabitans</taxon>
    </lineage>
</organism>
<dbReference type="EMBL" id="JBIMSP010000005">
    <property type="protein sequence ID" value="MFH5241266.1"/>
    <property type="molecule type" value="Genomic_DNA"/>
</dbReference>
<name>A0ABW7JZY0_9NOCA</name>
<dbReference type="PANTHER" id="PTHR40202">
    <property type="match status" value="1"/>
</dbReference>
<dbReference type="PANTHER" id="PTHR40202:SF1">
    <property type="entry name" value="HD DOMAIN-CONTAINING PROTEIN"/>
    <property type="match status" value="1"/>
</dbReference>
<dbReference type="SUPFAM" id="SSF109604">
    <property type="entry name" value="HD-domain/PDEase-like"/>
    <property type="match status" value="1"/>
</dbReference>
<evidence type="ECO:0000313" key="4">
    <source>
        <dbReference type="Proteomes" id="UP001609176"/>
    </source>
</evidence>
<sequence length="183" mass="20186">MRDIVDRLREMFEGEGLRDYLGEDVSMAQHMLQAAVHARTAGAPDYLVVAALVHDIGHFTGVVSGRDLMSGKENHHDDAGADWLATWFGPEITEPVRLHVAAKRYLCAVEPSYFDALSDASVYTLGLQGGPMSAAEVAEFENNPYHRDAITLRRWEDAGKNADAPTLTFDEFMPAIRAVAIRV</sequence>
<evidence type="ECO:0000313" key="3">
    <source>
        <dbReference type="EMBL" id="MFH5241266.1"/>
    </source>
</evidence>
<evidence type="ECO:0000313" key="2">
    <source>
        <dbReference type="EMBL" id="MFH5228307.1"/>
    </source>
</evidence>
<proteinExistence type="predicted"/>
<keyword evidence="5" id="KW-1185">Reference proteome</keyword>
<comment type="caution">
    <text evidence="2">The sequence shown here is derived from an EMBL/GenBank/DDBJ whole genome shotgun (WGS) entry which is preliminary data.</text>
</comment>
<evidence type="ECO:0000259" key="1">
    <source>
        <dbReference type="Pfam" id="PF01966"/>
    </source>
</evidence>
<dbReference type="Proteomes" id="UP001609176">
    <property type="component" value="Unassembled WGS sequence"/>
</dbReference>
<dbReference type="RefSeq" id="WP_395123697.1">
    <property type="nucleotide sequence ID" value="NZ_JBIMSN010000026.1"/>
</dbReference>
<dbReference type="InterPro" id="IPR006674">
    <property type="entry name" value="HD_domain"/>
</dbReference>
<accession>A0ABW7JZY0</accession>
<dbReference type="InterPro" id="IPR003607">
    <property type="entry name" value="HD/PDEase_dom"/>
</dbReference>
<dbReference type="CDD" id="cd00077">
    <property type="entry name" value="HDc"/>
    <property type="match status" value="1"/>
</dbReference>
<evidence type="ECO:0000313" key="5">
    <source>
        <dbReference type="Proteomes" id="UP001609219"/>
    </source>
</evidence>
<gene>
    <name evidence="3" type="ORF">ACHIPV_05120</name>
    <name evidence="2" type="ORF">ACHIRB_06910</name>
</gene>
<dbReference type="EMBL" id="JBIMSN010000026">
    <property type="protein sequence ID" value="MFH5228307.1"/>
    <property type="molecule type" value="Genomic_DNA"/>
</dbReference>
<protein>
    <submittedName>
        <fullName evidence="2">HD domain-containing protein</fullName>
    </submittedName>
</protein>
<dbReference type="Gene3D" id="1.10.3210.10">
    <property type="entry name" value="Hypothetical protein af1432"/>
    <property type="match status" value="1"/>
</dbReference>
<dbReference type="Pfam" id="PF01966">
    <property type="entry name" value="HD"/>
    <property type="match status" value="1"/>
</dbReference>